<accession>A0A024T809</accession>
<evidence type="ECO:0000256" key="2">
    <source>
        <dbReference type="ARBA" id="ARBA00022695"/>
    </source>
</evidence>
<gene>
    <name evidence="8" type="ORF">H310_15137</name>
</gene>
<dbReference type="STRING" id="157072.A0A024T809"/>
<dbReference type="GO" id="GO:0004519">
    <property type="term" value="F:endonuclease activity"/>
    <property type="evidence" value="ECO:0007669"/>
    <property type="project" value="UniProtKB-KW"/>
</dbReference>
<evidence type="ECO:0000256" key="4">
    <source>
        <dbReference type="ARBA" id="ARBA00022759"/>
    </source>
</evidence>
<reference evidence="8" key="1">
    <citation type="submission" date="2013-12" db="EMBL/GenBank/DDBJ databases">
        <title>The Genome Sequence of Aphanomyces invadans NJM9701.</title>
        <authorList>
            <consortium name="The Broad Institute Genomics Platform"/>
            <person name="Russ C."/>
            <person name="Tyler B."/>
            <person name="van West P."/>
            <person name="Dieguez-Uribeondo J."/>
            <person name="Young S.K."/>
            <person name="Zeng Q."/>
            <person name="Gargeya S."/>
            <person name="Fitzgerald M."/>
            <person name="Abouelleil A."/>
            <person name="Alvarado L."/>
            <person name="Chapman S.B."/>
            <person name="Gainer-Dewar J."/>
            <person name="Goldberg J."/>
            <person name="Griggs A."/>
            <person name="Gujja S."/>
            <person name="Hansen M."/>
            <person name="Howarth C."/>
            <person name="Imamovic A."/>
            <person name="Ireland A."/>
            <person name="Larimer J."/>
            <person name="McCowan C."/>
            <person name="Murphy C."/>
            <person name="Pearson M."/>
            <person name="Poon T.W."/>
            <person name="Priest M."/>
            <person name="Roberts A."/>
            <person name="Saif S."/>
            <person name="Shea T."/>
            <person name="Sykes S."/>
            <person name="Wortman J."/>
            <person name="Nusbaum C."/>
            <person name="Birren B."/>
        </authorList>
    </citation>
    <scope>NUCLEOTIDE SEQUENCE [LARGE SCALE GENOMIC DNA]</scope>
    <source>
        <strain evidence="8">NJM9701</strain>
    </source>
</reference>
<evidence type="ECO:0000313" key="8">
    <source>
        <dbReference type="EMBL" id="ETV90029.1"/>
    </source>
</evidence>
<dbReference type="eggNOG" id="KOG0017">
    <property type="taxonomic scope" value="Eukaryota"/>
</dbReference>
<dbReference type="GeneID" id="20092187"/>
<evidence type="ECO:0000256" key="3">
    <source>
        <dbReference type="ARBA" id="ARBA00022722"/>
    </source>
</evidence>
<keyword evidence="2" id="KW-0548">Nucleotidyltransferase</keyword>
<dbReference type="InterPro" id="IPR050951">
    <property type="entry name" value="Retrovirus_Pol_polyprotein"/>
</dbReference>
<dbReference type="SUPFAM" id="SSF56672">
    <property type="entry name" value="DNA/RNA polymerases"/>
    <property type="match status" value="1"/>
</dbReference>
<dbReference type="OrthoDB" id="76385at2759"/>
<dbReference type="PANTHER" id="PTHR37984:SF5">
    <property type="entry name" value="PROTEIN NYNRIN-LIKE"/>
    <property type="match status" value="1"/>
</dbReference>
<dbReference type="InterPro" id="IPR041373">
    <property type="entry name" value="RT_RNaseH"/>
</dbReference>
<dbReference type="EMBL" id="KI914138">
    <property type="protein sequence ID" value="ETV90029.1"/>
    <property type="molecule type" value="Genomic_DNA"/>
</dbReference>
<feature type="domain" description="Reverse transcriptase RNase H-like" evidence="7">
    <location>
        <begin position="330"/>
        <end position="420"/>
    </location>
</feature>
<organism evidence="8">
    <name type="scientific">Aphanomyces invadans</name>
    <dbReference type="NCBI Taxonomy" id="157072"/>
    <lineage>
        <taxon>Eukaryota</taxon>
        <taxon>Sar</taxon>
        <taxon>Stramenopiles</taxon>
        <taxon>Oomycota</taxon>
        <taxon>Saprolegniomycetes</taxon>
        <taxon>Saprolegniales</taxon>
        <taxon>Verrucalvaceae</taxon>
        <taxon>Aphanomyces</taxon>
    </lineage>
</organism>
<evidence type="ECO:0000256" key="1">
    <source>
        <dbReference type="ARBA" id="ARBA00022679"/>
    </source>
</evidence>
<evidence type="ECO:0000259" key="7">
    <source>
        <dbReference type="Pfam" id="PF17917"/>
    </source>
</evidence>
<feature type="non-terminal residue" evidence="8">
    <location>
        <position position="432"/>
    </location>
</feature>
<proteinExistence type="predicted"/>
<evidence type="ECO:0000256" key="5">
    <source>
        <dbReference type="ARBA" id="ARBA00022801"/>
    </source>
</evidence>
<dbReference type="Pfam" id="PF17917">
    <property type="entry name" value="RT_RNaseH"/>
    <property type="match status" value="1"/>
</dbReference>
<keyword evidence="5" id="KW-0378">Hydrolase</keyword>
<protein>
    <recommendedName>
        <fullName evidence="7">Reverse transcriptase RNase H-like domain-containing protein</fullName>
    </recommendedName>
</protein>
<keyword evidence="3" id="KW-0540">Nuclease</keyword>
<sequence length="432" mass="48871">MRQLDSVIELGGFMEDMKLKVDHEVKLRLTFDTAVGTLMLTNLKCWVAAAPLQVGLGDLIVSRDEMARLGRPKKPRSLYPDEERACFPDLQSGWLMEVDRMAVRALLDEKVRDCEGAGCAEVFATQLSRLLHGAEPVRCKARLHTTHVAELVSAGLCYRNPRAKWCSAPLIVKKPDANDFHMTVDVRPVNAPTERIIWPMPMLEVIVDHLAEKCHQRGLKLNPKKCRFYETESRWCWRILSSDGVKQDPERIKELQDLKMPPMTDLIESVYKAACGRTRQKVAKVALADVGWSAAHAACLTAYKQALSRVVTLAHPKQDRLICVLADASDLHWGEHEPLMFLSGTFSGAAQRWVIVEKEAFSIVECLKRADYLLHKTGGFALFTDHDSWKFIFDPASVNAAILKYTAAKLDRWVLLLMSYNYTIYYIADDVN</sequence>
<keyword evidence="6" id="KW-0695">RNA-directed DNA polymerase</keyword>
<evidence type="ECO:0000256" key="6">
    <source>
        <dbReference type="ARBA" id="ARBA00022918"/>
    </source>
</evidence>
<dbReference type="PANTHER" id="PTHR37984">
    <property type="entry name" value="PROTEIN CBG26694"/>
    <property type="match status" value="1"/>
</dbReference>
<dbReference type="InterPro" id="IPR043502">
    <property type="entry name" value="DNA/RNA_pol_sf"/>
</dbReference>
<dbReference type="AlphaFoldDB" id="A0A024T809"/>
<dbReference type="RefSeq" id="XP_008881339.1">
    <property type="nucleotide sequence ID" value="XM_008883117.1"/>
</dbReference>
<dbReference type="GO" id="GO:0003964">
    <property type="term" value="F:RNA-directed DNA polymerase activity"/>
    <property type="evidence" value="ECO:0007669"/>
    <property type="project" value="UniProtKB-KW"/>
</dbReference>
<keyword evidence="1" id="KW-0808">Transferase</keyword>
<dbReference type="Gene3D" id="3.10.10.10">
    <property type="entry name" value="HIV Type 1 Reverse Transcriptase, subunit A, domain 1"/>
    <property type="match status" value="1"/>
</dbReference>
<name>A0A024T809_9STRA</name>
<keyword evidence="4" id="KW-0255">Endonuclease</keyword>
<dbReference type="VEuPathDB" id="FungiDB:H310_15137"/>
<dbReference type="GO" id="GO:0016787">
    <property type="term" value="F:hydrolase activity"/>
    <property type="evidence" value="ECO:0007669"/>
    <property type="project" value="UniProtKB-KW"/>
</dbReference>